<keyword evidence="1" id="KW-0472">Membrane</keyword>
<evidence type="ECO:0000256" key="1">
    <source>
        <dbReference type="SAM" id="Phobius"/>
    </source>
</evidence>
<evidence type="ECO:0000313" key="3">
    <source>
        <dbReference type="Proteomes" id="UP000238479"/>
    </source>
</evidence>
<gene>
    <name evidence="2" type="ORF">RchiOBHm_Chr6g0246771</name>
</gene>
<feature type="transmembrane region" description="Helical" evidence="1">
    <location>
        <begin position="28"/>
        <end position="52"/>
    </location>
</feature>
<dbReference type="Proteomes" id="UP000238479">
    <property type="component" value="Chromosome 6"/>
</dbReference>
<comment type="caution">
    <text evidence="2">The sequence shown here is derived from an EMBL/GenBank/DDBJ whole genome shotgun (WGS) entry which is preliminary data.</text>
</comment>
<organism evidence="2 3">
    <name type="scientific">Rosa chinensis</name>
    <name type="common">China rose</name>
    <dbReference type="NCBI Taxonomy" id="74649"/>
    <lineage>
        <taxon>Eukaryota</taxon>
        <taxon>Viridiplantae</taxon>
        <taxon>Streptophyta</taxon>
        <taxon>Embryophyta</taxon>
        <taxon>Tracheophyta</taxon>
        <taxon>Spermatophyta</taxon>
        <taxon>Magnoliopsida</taxon>
        <taxon>eudicotyledons</taxon>
        <taxon>Gunneridae</taxon>
        <taxon>Pentapetalae</taxon>
        <taxon>rosids</taxon>
        <taxon>fabids</taxon>
        <taxon>Rosales</taxon>
        <taxon>Rosaceae</taxon>
        <taxon>Rosoideae</taxon>
        <taxon>Rosoideae incertae sedis</taxon>
        <taxon>Rosa</taxon>
    </lineage>
</organism>
<reference evidence="2 3" key="1">
    <citation type="journal article" date="2018" name="Nat. Genet.">
        <title>The Rosa genome provides new insights in the design of modern roses.</title>
        <authorList>
            <person name="Bendahmane M."/>
        </authorList>
    </citation>
    <scope>NUCLEOTIDE SEQUENCE [LARGE SCALE GENOMIC DNA]</scope>
    <source>
        <strain evidence="3">cv. Old Blush</strain>
    </source>
</reference>
<dbReference type="AlphaFoldDB" id="A0A2P6PJL5"/>
<evidence type="ECO:0000313" key="2">
    <source>
        <dbReference type="EMBL" id="PRQ22121.1"/>
    </source>
</evidence>
<dbReference type="Gramene" id="PRQ22121">
    <property type="protein sequence ID" value="PRQ22121"/>
    <property type="gene ID" value="RchiOBHm_Chr6g0246771"/>
</dbReference>
<proteinExistence type="predicted"/>
<name>A0A2P6PJL5_ROSCH</name>
<keyword evidence="1" id="KW-1133">Transmembrane helix</keyword>
<keyword evidence="1" id="KW-0812">Transmembrane</keyword>
<sequence length="58" mass="6628">MKLVQNHVFYAVLVNHNNATVGLFSIKFILAMGHVPTVMFSLTHEIFTLILLRNLQEC</sequence>
<accession>A0A2P6PJL5</accession>
<protein>
    <submittedName>
        <fullName evidence="2">Uncharacterized protein</fullName>
    </submittedName>
</protein>
<dbReference type="EMBL" id="PDCK01000044">
    <property type="protein sequence ID" value="PRQ22121.1"/>
    <property type="molecule type" value="Genomic_DNA"/>
</dbReference>
<keyword evidence="3" id="KW-1185">Reference proteome</keyword>